<protein>
    <submittedName>
        <fullName evidence="4">Fibronectin type III domain-containing protein</fullName>
    </submittedName>
</protein>
<organism evidence="4 5">
    <name type="scientific">Leucobacter muris</name>
    <dbReference type="NCBI Taxonomy" id="1935379"/>
    <lineage>
        <taxon>Bacteria</taxon>
        <taxon>Bacillati</taxon>
        <taxon>Actinomycetota</taxon>
        <taxon>Actinomycetes</taxon>
        <taxon>Micrococcales</taxon>
        <taxon>Microbacteriaceae</taxon>
        <taxon>Leucobacter</taxon>
    </lineage>
</organism>
<accession>A0ABX5QET5</accession>
<evidence type="ECO:0000256" key="1">
    <source>
        <dbReference type="ARBA" id="ARBA00023295"/>
    </source>
</evidence>
<dbReference type="InterPro" id="IPR003961">
    <property type="entry name" value="FN3_dom"/>
</dbReference>
<evidence type="ECO:0000313" key="5">
    <source>
        <dbReference type="Proteomes" id="UP000285768"/>
    </source>
</evidence>
<dbReference type="CDD" id="cd00063">
    <property type="entry name" value="FN3"/>
    <property type="match status" value="1"/>
</dbReference>
<dbReference type="InterPro" id="IPR013783">
    <property type="entry name" value="Ig-like_fold"/>
</dbReference>
<evidence type="ECO:0000259" key="3">
    <source>
        <dbReference type="PROSITE" id="PS50853"/>
    </source>
</evidence>
<dbReference type="EMBL" id="CP035037">
    <property type="protein sequence ID" value="QAB17490.1"/>
    <property type="molecule type" value="Genomic_DNA"/>
</dbReference>
<evidence type="ECO:0000256" key="2">
    <source>
        <dbReference type="ARBA" id="ARBA00023326"/>
    </source>
</evidence>
<dbReference type="Gene3D" id="2.60.40.10">
    <property type="entry name" value="Immunoglobulins"/>
    <property type="match status" value="1"/>
</dbReference>
<sequence length="732" mass="78411">MVDYWGPADARNNQLMVSITWSQNAAANTTTVRCVYYLVVSQWVASSAMQLGYTIAGGGATVFNGYAQYAAGTHVVMDYSRTIVHNANGDASVTVTGYVYDAINAYINVPVTVTNLTLPRIPPPVVPPAPPGAPVLSVARNSDTQHTLSWSRPGTAATRAIVQRRENSGAWTQIASLSGDPASYVDRATKANRRYDYRVIRSNTGGSSAWSGVVTVYTTPAVPTGISATRTTGGIRVDATSKPPYAASYDVADGDTVVASGVALPWVHENPNAALPHTYKVRAKRGALVSTWSAASPTVQLTAPPNAPGNLTPNGALVSSEAQGVLGWRHNPADASEQTRAQVQMRRPGGAWSSAEFASSAQSKTWPTAAEMLDEFGMGGDGLGLIEWQVRTKGAHPDWGAWSAVATADVAAPPVVTITSPEDPLDSAYCVVSWLHFQSEGRPQSAWEAILLDEEGAELERRSGDGATSSVTMRYRLEDQHTYRVTVRTAVGPIWSAPVTVDFAAEFVPPAPPRVLAEWREELGCVQLVVGEGDPGEDLRETIAVDVLRSIDGGVTWETILEQADPNLLFDDWESLTAGLTTYRAIAYAETGASATTDYVARADSPALWLSGGTGFATAARLPYDPSIKVDAARARSVQRYEGRPYGVPYAGEQLTHTVDASGTLLEDDDVNATIIQMVDLAQTEEPVHLYRDPDGRRIYGVIGSVSLPRDTGTPEGAIWQWQFQLEETGRQ</sequence>
<name>A0ABX5QET5_9MICO</name>
<keyword evidence="5" id="KW-1185">Reference proteome</keyword>
<evidence type="ECO:0000313" key="4">
    <source>
        <dbReference type="EMBL" id="QAB17490.1"/>
    </source>
</evidence>
<dbReference type="Proteomes" id="UP000285768">
    <property type="component" value="Chromosome"/>
</dbReference>
<dbReference type="InterPro" id="IPR036116">
    <property type="entry name" value="FN3_sf"/>
</dbReference>
<dbReference type="SUPFAM" id="SSF49265">
    <property type="entry name" value="Fibronectin type III"/>
    <property type="match status" value="1"/>
</dbReference>
<keyword evidence="1" id="KW-0378">Hydrolase</keyword>
<feature type="domain" description="Fibronectin type-III" evidence="3">
    <location>
        <begin position="130"/>
        <end position="221"/>
    </location>
</feature>
<keyword evidence="1" id="KW-0326">Glycosidase</keyword>
<proteinExistence type="predicted"/>
<dbReference type="RefSeq" id="WP_128386622.1">
    <property type="nucleotide sequence ID" value="NZ_CP035037.1"/>
</dbReference>
<keyword evidence="2" id="KW-0119">Carbohydrate metabolism</keyword>
<reference evidence="4 5" key="1">
    <citation type="submission" date="2019-01" db="EMBL/GenBank/DDBJ databases">
        <title>Leucobacter muris sp. nov. isolated from the nose of a laboratory mouse.</title>
        <authorList>
            <person name="Benga L."/>
            <person name="Sproeer C."/>
            <person name="Schumann P."/>
            <person name="Verbarg S."/>
            <person name="Bunk B."/>
            <person name="Engelhardt E."/>
            <person name="Benten P.M."/>
            <person name="Sager M."/>
        </authorList>
    </citation>
    <scope>NUCLEOTIDE SEQUENCE [LARGE SCALE GENOMIC DNA]</scope>
    <source>
        <strain evidence="4 5">DSM 101948</strain>
    </source>
</reference>
<keyword evidence="2" id="KW-0624">Polysaccharide degradation</keyword>
<gene>
    <name evidence="4" type="ORF">Leucomu_05745</name>
</gene>
<dbReference type="PROSITE" id="PS50853">
    <property type="entry name" value="FN3"/>
    <property type="match status" value="1"/>
</dbReference>